<feature type="domain" description="Transcription regulator TrmB N-terminal" evidence="1">
    <location>
        <begin position="7"/>
        <end position="74"/>
    </location>
</feature>
<dbReference type="Proteomes" id="UP000612362">
    <property type="component" value="Unassembled WGS sequence"/>
</dbReference>
<dbReference type="PANTHER" id="PTHR34293:SF1">
    <property type="entry name" value="HTH-TYPE TRANSCRIPTIONAL REGULATOR TRMBL2"/>
    <property type="match status" value="1"/>
</dbReference>
<dbReference type="EMBL" id="BNJF01000003">
    <property type="protein sequence ID" value="GHO48263.1"/>
    <property type="molecule type" value="Genomic_DNA"/>
</dbReference>
<protein>
    <recommendedName>
        <fullName evidence="5">TrmB family transcriptional regulator</fullName>
    </recommendedName>
</protein>
<keyword evidence="4" id="KW-1185">Reference proteome</keyword>
<dbReference type="SUPFAM" id="SSF46785">
    <property type="entry name" value="Winged helix' DNA-binding domain"/>
    <property type="match status" value="1"/>
</dbReference>
<dbReference type="RefSeq" id="WP_220197461.1">
    <property type="nucleotide sequence ID" value="NZ_BNJF01000003.1"/>
</dbReference>
<dbReference type="InterPro" id="IPR036390">
    <property type="entry name" value="WH_DNA-bd_sf"/>
</dbReference>
<name>A0A8J3I703_9CHLR</name>
<evidence type="ECO:0000313" key="3">
    <source>
        <dbReference type="EMBL" id="GHO48263.1"/>
    </source>
</evidence>
<dbReference type="InterPro" id="IPR002831">
    <property type="entry name" value="Tscrpt_reg_TrmB_N"/>
</dbReference>
<evidence type="ECO:0008006" key="5">
    <source>
        <dbReference type="Google" id="ProtNLM"/>
    </source>
</evidence>
<accession>A0A8J3I703</accession>
<evidence type="ECO:0000259" key="2">
    <source>
        <dbReference type="Pfam" id="PF11495"/>
    </source>
</evidence>
<dbReference type="InterPro" id="IPR036388">
    <property type="entry name" value="WH-like_DNA-bd_sf"/>
</dbReference>
<comment type="caution">
    <text evidence="3">The sequence shown here is derived from an EMBL/GenBank/DDBJ whole genome shotgun (WGS) entry which is preliminary data.</text>
</comment>
<evidence type="ECO:0000313" key="4">
    <source>
        <dbReference type="Proteomes" id="UP000612362"/>
    </source>
</evidence>
<dbReference type="PANTHER" id="PTHR34293">
    <property type="entry name" value="HTH-TYPE TRANSCRIPTIONAL REGULATOR TRMBL2"/>
    <property type="match status" value="1"/>
</dbReference>
<reference evidence="3" key="1">
    <citation type="submission" date="2020-10" db="EMBL/GenBank/DDBJ databases">
        <title>Taxonomic study of unclassified bacteria belonging to the class Ktedonobacteria.</title>
        <authorList>
            <person name="Yabe S."/>
            <person name="Wang C.M."/>
            <person name="Zheng Y."/>
            <person name="Sakai Y."/>
            <person name="Cavaletti L."/>
            <person name="Monciardini P."/>
            <person name="Donadio S."/>
        </authorList>
    </citation>
    <scope>NUCLEOTIDE SEQUENCE</scope>
    <source>
        <strain evidence="3">SOSP1-1</strain>
    </source>
</reference>
<dbReference type="Gene3D" id="1.10.10.10">
    <property type="entry name" value="Winged helix-like DNA-binding domain superfamily/Winged helix DNA-binding domain"/>
    <property type="match status" value="1"/>
</dbReference>
<dbReference type="CDD" id="cd09124">
    <property type="entry name" value="PLDc_like_TrmB_middle"/>
    <property type="match status" value="1"/>
</dbReference>
<dbReference type="InterPro" id="IPR021586">
    <property type="entry name" value="Tscrpt_reg_TrmB_C"/>
</dbReference>
<proteinExistence type="predicted"/>
<dbReference type="InterPro" id="IPR051797">
    <property type="entry name" value="TrmB-like"/>
</dbReference>
<dbReference type="Pfam" id="PF01978">
    <property type="entry name" value="TrmB"/>
    <property type="match status" value="1"/>
</dbReference>
<organism evidence="3 4">
    <name type="scientific">Ktedonospora formicarum</name>
    <dbReference type="NCBI Taxonomy" id="2778364"/>
    <lineage>
        <taxon>Bacteria</taxon>
        <taxon>Bacillati</taxon>
        <taxon>Chloroflexota</taxon>
        <taxon>Ktedonobacteria</taxon>
        <taxon>Ktedonobacterales</taxon>
        <taxon>Ktedonobacteraceae</taxon>
        <taxon>Ktedonospora</taxon>
    </lineage>
</organism>
<feature type="domain" description="Transcription regulator TrmB C-terminal" evidence="2">
    <location>
        <begin position="106"/>
        <end position="163"/>
    </location>
</feature>
<gene>
    <name evidence="3" type="ORF">KSX_64260</name>
</gene>
<dbReference type="Pfam" id="PF11495">
    <property type="entry name" value="Regulator_TrmB"/>
    <property type="match status" value="1"/>
</dbReference>
<sequence length="253" mass="29010">MDVLEQLQQIGLTKYESEAYATLVQHDSMTGYELGKQSHVPLSRIYEILERLLERGLVLVQPGEPPRYRAQEPEYFLGQVRASMEHTLNTLATSLTLLQHRQADGEFWVVRGKRNTLERVHRLLSEAREEVNLVMPAAHLAEMQEDLWQAQERGCRIYQVSASAMSAPDSVLVLCDQRLSLVGTLESQATVTSNPALTLTLRGYFEHQRLTNNHVGAEIIARESGTEWLAWEERKQRQLWNVKDKRDLAQFNS</sequence>
<evidence type="ECO:0000259" key="1">
    <source>
        <dbReference type="Pfam" id="PF01978"/>
    </source>
</evidence>
<dbReference type="AlphaFoldDB" id="A0A8J3I703"/>